<proteinExistence type="predicted"/>
<keyword evidence="1" id="KW-0547">Nucleotide-binding</keyword>
<dbReference type="InterPro" id="IPR003593">
    <property type="entry name" value="AAA+_ATPase"/>
</dbReference>
<dbReference type="RefSeq" id="WP_165299950.1">
    <property type="nucleotide sequence ID" value="NZ_JAAKZZ010000182.1"/>
</dbReference>
<dbReference type="PANTHER" id="PTHR24220">
    <property type="entry name" value="IMPORT ATP-BINDING PROTEIN"/>
    <property type="match status" value="1"/>
</dbReference>
<dbReference type="InterPro" id="IPR003439">
    <property type="entry name" value="ABC_transporter-like_ATP-bd"/>
</dbReference>
<keyword evidence="2 5" id="KW-0067">ATP-binding</keyword>
<dbReference type="AlphaFoldDB" id="A0A6G4X0U1"/>
<evidence type="ECO:0000256" key="3">
    <source>
        <dbReference type="SAM" id="MobiDB-lite"/>
    </source>
</evidence>
<evidence type="ECO:0000256" key="2">
    <source>
        <dbReference type="ARBA" id="ARBA00022840"/>
    </source>
</evidence>
<keyword evidence="6" id="KW-1185">Reference proteome</keyword>
<evidence type="ECO:0000259" key="4">
    <source>
        <dbReference type="PROSITE" id="PS50893"/>
    </source>
</evidence>
<dbReference type="Gene3D" id="3.40.50.300">
    <property type="entry name" value="P-loop containing nucleotide triphosphate hydrolases"/>
    <property type="match status" value="2"/>
</dbReference>
<dbReference type="Pfam" id="PF00005">
    <property type="entry name" value="ABC_tran"/>
    <property type="match status" value="1"/>
</dbReference>
<dbReference type="PANTHER" id="PTHR24220:SF685">
    <property type="entry name" value="ABC TRANSPORTER RELATED"/>
    <property type="match status" value="1"/>
</dbReference>
<evidence type="ECO:0000256" key="1">
    <source>
        <dbReference type="ARBA" id="ARBA00022741"/>
    </source>
</evidence>
<dbReference type="SUPFAM" id="SSF52540">
    <property type="entry name" value="P-loop containing nucleoside triphosphate hydrolases"/>
    <property type="match status" value="1"/>
</dbReference>
<organism evidence="5 6">
    <name type="scientific">Streptomyces boncukensis</name>
    <dbReference type="NCBI Taxonomy" id="2711219"/>
    <lineage>
        <taxon>Bacteria</taxon>
        <taxon>Bacillati</taxon>
        <taxon>Actinomycetota</taxon>
        <taxon>Actinomycetes</taxon>
        <taxon>Kitasatosporales</taxon>
        <taxon>Streptomycetaceae</taxon>
        <taxon>Streptomyces</taxon>
    </lineage>
</organism>
<dbReference type="SMART" id="SM00382">
    <property type="entry name" value="AAA"/>
    <property type="match status" value="1"/>
</dbReference>
<dbReference type="GO" id="GO:0022857">
    <property type="term" value="F:transmembrane transporter activity"/>
    <property type="evidence" value="ECO:0007669"/>
    <property type="project" value="TreeGrafter"/>
</dbReference>
<dbReference type="PROSITE" id="PS50893">
    <property type="entry name" value="ABC_TRANSPORTER_2"/>
    <property type="match status" value="1"/>
</dbReference>
<name>A0A6G4X0U1_9ACTN</name>
<dbReference type="GO" id="GO:0005524">
    <property type="term" value="F:ATP binding"/>
    <property type="evidence" value="ECO:0007669"/>
    <property type="project" value="UniProtKB-KW"/>
</dbReference>
<feature type="region of interest" description="Disordered" evidence="3">
    <location>
        <begin position="1"/>
        <end position="21"/>
    </location>
</feature>
<evidence type="ECO:0000313" key="6">
    <source>
        <dbReference type="Proteomes" id="UP000477722"/>
    </source>
</evidence>
<gene>
    <name evidence="5" type="ORF">G5C65_18395</name>
</gene>
<comment type="caution">
    <text evidence="5">The sequence shown here is derived from an EMBL/GenBank/DDBJ whole genome shotgun (WGS) entry which is preliminary data.</text>
</comment>
<dbReference type="InterPro" id="IPR015854">
    <property type="entry name" value="ABC_transpr_LolD-like"/>
</dbReference>
<reference evidence="5 6" key="1">
    <citation type="submission" date="2020-02" db="EMBL/GenBank/DDBJ databases">
        <title>Whole-genome analyses of novel actinobacteria.</title>
        <authorList>
            <person name="Sahin N."/>
            <person name="Tatar D."/>
        </authorList>
    </citation>
    <scope>NUCLEOTIDE SEQUENCE [LARGE SCALE GENOMIC DNA]</scope>
    <source>
        <strain evidence="5 6">SB3404</strain>
    </source>
</reference>
<sequence length="232" mass="24266">MSDMAALRVEDGRPRSTGTAASVRAGVKSYRRGGKEVRALNHVTVPFPAGAVTAVMGPSGSGKSTLLRCAAGLEQLTTGDVYIGDTELGELDDRERALLRRDRVGFIFHVPGLSPAVSAADGMLLPQYLAGTRGGRPGGRPGIVFVDEPADRPARAGSSEAQELLLDTAAGGCRTIVVVTHAPGVAARAEQAVFLDEGRVAGVCRQPSENLIRERLADLARRPRTHPAPGAQ</sequence>
<dbReference type="GO" id="GO:0005886">
    <property type="term" value="C:plasma membrane"/>
    <property type="evidence" value="ECO:0007669"/>
    <property type="project" value="TreeGrafter"/>
</dbReference>
<protein>
    <submittedName>
        <fullName evidence="5">ATP-binding cassette domain-containing protein</fullName>
    </submittedName>
</protein>
<dbReference type="EMBL" id="JAAKZZ010000182">
    <property type="protein sequence ID" value="NGO70281.1"/>
    <property type="molecule type" value="Genomic_DNA"/>
</dbReference>
<dbReference type="InterPro" id="IPR027417">
    <property type="entry name" value="P-loop_NTPase"/>
</dbReference>
<feature type="domain" description="ABC transporter" evidence="4">
    <location>
        <begin position="23"/>
        <end position="222"/>
    </location>
</feature>
<evidence type="ECO:0000313" key="5">
    <source>
        <dbReference type="EMBL" id="NGO70281.1"/>
    </source>
</evidence>
<dbReference type="Proteomes" id="UP000477722">
    <property type="component" value="Unassembled WGS sequence"/>
</dbReference>
<dbReference type="GO" id="GO:0016887">
    <property type="term" value="F:ATP hydrolysis activity"/>
    <property type="evidence" value="ECO:0007669"/>
    <property type="project" value="InterPro"/>
</dbReference>
<accession>A0A6G4X0U1</accession>